<evidence type="ECO:0000256" key="1">
    <source>
        <dbReference type="ARBA" id="ARBA00004906"/>
    </source>
</evidence>
<protein>
    <recommendedName>
        <fullName evidence="4">SKP1-like protein</fullName>
    </recommendedName>
</protein>
<comment type="subunit">
    <text evidence="4">Part of a SCF (SKP1-cullin-F-box) protein ligase complex.</text>
</comment>
<dbReference type="KEGG" id="crb:17886058"/>
<gene>
    <name evidence="8" type="ORF">CARUB_v10019075mg</name>
</gene>
<dbReference type="InterPro" id="IPR036296">
    <property type="entry name" value="SKP1-like_dim_sf"/>
</dbReference>
<dbReference type="InterPro" id="IPR016072">
    <property type="entry name" value="Skp1_comp_dimer"/>
</dbReference>
<dbReference type="STRING" id="81985.R0FTD0"/>
<dbReference type="Pfam" id="PF01466">
    <property type="entry name" value="Skp1"/>
    <property type="match status" value="1"/>
</dbReference>
<keyword evidence="9" id="KW-1185">Reference proteome</keyword>
<dbReference type="InterPro" id="IPR016073">
    <property type="entry name" value="Skp1_comp_POZ"/>
</dbReference>
<evidence type="ECO:0000256" key="3">
    <source>
        <dbReference type="ARBA" id="ARBA00022786"/>
    </source>
</evidence>
<evidence type="ECO:0000313" key="9">
    <source>
        <dbReference type="Proteomes" id="UP000029121"/>
    </source>
</evidence>
<organism evidence="8 9">
    <name type="scientific">Capsella rubella</name>
    <dbReference type="NCBI Taxonomy" id="81985"/>
    <lineage>
        <taxon>Eukaryota</taxon>
        <taxon>Viridiplantae</taxon>
        <taxon>Streptophyta</taxon>
        <taxon>Embryophyta</taxon>
        <taxon>Tracheophyta</taxon>
        <taxon>Spermatophyta</taxon>
        <taxon>Magnoliopsida</taxon>
        <taxon>eudicotyledons</taxon>
        <taxon>Gunneridae</taxon>
        <taxon>Pentapetalae</taxon>
        <taxon>rosids</taxon>
        <taxon>malvids</taxon>
        <taxon>Brassicales</taxon>
        <taxon>Brassicaceae</taxon>
        <taxon>Camelineae</taxon>
        <taxon>Capsella</taxon>
    </lineage>
</organism>
<dbReference type="AlphaFoldDB" id="R0FTD0"/>
<dbReference type="SUPFAM" id="SSF81382">
    <property type="entry name" value="Skp1 dimerisation domain-like"/>
    <property type="match status" value="1"/>
</dbReference>
<evidence type="ECO:0000256" key="2">
    <source>
        <dbReference type="ARBA" id="ARBA00009993"/>
    </source>
</evidence>
<dbReference type="GO" id="GO:0009867">
    <property type="term" value="P:jasmonic acid mediated signaling pathway"/>
    <property type="evidence" value="ECO:0007669"/>
    <property type="project" value="UniProtKB-ARBA"/>
</dbReference>
<dbReference type="SUPFAM" id="SSF54695">
    <property type="entry name" value="POZ domain"/>
    <property type="match status" value="1"/>
</dbReference>
<evidence type="ECO:0000256" key="4">
    <source>
        <dbReference type="PIRNR" id="PIRNR028729"/>
    </source>
</evidence>
<evidence type="ECO:0000259" key="6">
    <source>
        <dbReference type="Pfam" id="PF01466"/>
    </source>
</evidence>
<dbReference type="eggNOG" id="KOG1724">
    <property type="taxonomic scope" value="Eukaryota"/>
</dbReference>
<dbReference type="GO" id="GO:0006511">
    <property type="term" value="P:ubiquitin-dependent protein catabolic process"/>
    <property type="evidence" value="ECO:0007669"/>
    <property type="project" value="InterPro"/>
</dbReference>
<dbReference type="EMBL" id="KB870809">
    <property type="protein sequence ID" value="EOA25721.1"/>
    <property type="molecule type" value="Genomic_DNA"/>
</dbReference>
<dbReference type="InterPro" id="IPR001232">
    <property type="entry name" value="SKP1-like"/>
</dbReference>
<proteinExistence type="inferred from homology"/>
<dbReference type="InterPro" id="IPR011333">
    <property type="entry name" value="SKP1/BTB/POZ_sf"/>
</dbReference>
<dbReference type="Proteomes" id="UP000029121">
    <property type="component" value="Unassembled WGS sequence"/>
</dbReference>
<accession>R0FTD0</accession>
<evidence type="ECO:0000256" key="5">
    <source>
        <dbReference type="SAM" id="MobiDB-lite"/>
    </source>
</evidence>
<sequence>MSSQKIVLVSSDGETFEVEEAVARKLQIVGHMIDDDCAHKPIPLQNVTGKILAMVVEYCKTHVNDVDDAAADDKEESEEDKKKKKADAASASGDDTDKKLEVEAFDKGFLQDLDLETIFQIILAANYLNVKGLLDLTCQNVADHIKDMSVEQVREIFGIQNDFTEEEEKSIRAENAWAFEDAAQAVPKP</sequence>
<dbReference type="SMART" id="SM00512">
    <property type="entry name" value="Skp1"/>
    <property type="match status" value="1"/>
</dbReference>
<dbReference type="UniPathway" id="UPA00143"/>
<dbReference type="PIRSF" id="PIRSF028729">
    <property type="entry name" value="E3_ubiquit_lig_SCF_Skp"/>
    <property type="match status" value="1"/>
</dbReference>
<dbReference type="CDD" id="cd18322">
    <property type="entry name" value="BTB_POZ_SKP1"/>
    <property type="match status" value="1"/>
</dbReference>
<comment type="function">
    <text evidence="4">Involved in ubiquitination and subsequent proteasomal degradation of target proteins. Together with CUL1, RBX1 and a F-box protein, it forms a SCF E3 ubiquitin ligase complex. The functional specificity of this complex depends on the type of F-box protein. In the SCF complex, it serves as an adapter that links the F-box protein to CUL1.</text>
</comment>
<dbReference type="InterPro" id="IPR016897">
    <property type="entry name" value="SKP1"/>
</dbReference>
<dbReference type="OrthoDB" id="2342932at2759"/>
<dbReference type="Gene3D" id="3.30.710.10">
    <property type="entry name" value="Potassium Channel Kv1.1, Chain A"/>
    <property type="match status" value="1"/>
</dbReference>
<keyword evidence="3 4" id="KW-0833">Ubl conjugation pathway</keyword>
<dbReference type="GO" id="GO:0016567">
    <property type="term" value="P:protein ubiquitination"/>
    <property type="evidence" value="ECO:0007669"/>
    <property type="project" value="UniProtKB-UniRule"/>
</dbReference>
<reference evidence="9" key="1">
    <citation type="journal article" date="2013" name="Nat. Genet.">
        <title>The Capsella rubella genome and the genomic consequences of rapid mating system evolution.</title>
        <authorList>
            <person name="Slotte T."/>
            <person name="Hazzouri K.M."/>
            <person name="Agren J.A."/>
            <person name="Koenig D."/>
            <person name="Maumus F."/>
            <person name="Guo Y.L."/>
            <person name="Steige K."/>
            <person name="Platts A.E."/>
            <person name="Escobar J.S."/>
            <person name="Newman L.K."/>
            <person name="Wang W."/>
            <person name="Mandakova T."/>
            <person name="Vello E."/>
            <person name="Smith L.M."/>
            <person name="Henz S.R."/>
            <person name="Steffen J."/>
            <person name="Takuno S."/>
            <person name="Brandvain Y."/>
            <person name="Coop G."/>
            <person name="Andolfatto P."/>
            <person name="Hu T.T."/>
            <person name="Blanchette M."/>
            <person name="Clark R.M."/>
            <person name="Quesneville H."/>
            <person name="Nordborg M."/>
            <person name="Gaut B.S."/>
            <person name="Lysak M.A."/>
            <person name="Jenkins J."/>
            <person name="Grimwood J."/>
            <person name="Chapman J."/>
            <person name="Prochnik S."/>
            <person name="Shu S."/>
            <person name="Rokhsar D."/>
            <person name="Schmutz J."/>
            <person name="Weigel D."/>
            <person name="Wright S.I."/>
        </authorList>
    </citation>
    <scope>NUCLEOTIDE SEQUENCE [LARGE SCALE GENOMIC DNA]</scope>
    <source>
        <strain evidence="9">cv. Monte Gargano</strain>
    </source>
</reference>
<evidence type="ECO:0000313" key="8">
    <source>
        <dbReference type="EMBL" id="EOA25721.1"/>
    </source>
</evidence>
<dbReference type="Pfam" id="PF03931">
    <property type="entry name" value="Skp1_POZ"/>
    <property type="match status" value="1"/>
</dbReference>
<feature type="domain" description="SKP1 component POZ" evidence="7">
    <location>
        <begin position="5"/>
        <end position="64"/>
    </location>
</feature>
<name>R0FTD0_9BRAS</name>
<feature type="domain" description="SKP1 component dimerisation" evidence="6">
    <location>
        <begin position="131"/>
        <end position="178"/>
    </location>
</feature>
<dbReference type="PANTHER" id="PTHR11165">
    <property type="entry name" value="SKP1"/>
    <property type="match status" value="1"/>
</dbReference>
<comment type="pathway">
    <text evidence="1 4">Protein modification; protein ubiquitination.</text>
</comment>
<evidence type="ECO:0000259" key="7">
    <source>
        <dbReference type="Pfam" id="PF03931"/>
    </source>
</evidence>
<feature type="region of interest" description="Disordered" evidence="5">
    <location>
        <begin position="70"/>
        <end position="94"/>
    </location>
</feature>
<comment type="similarity">
    <text evidence="2 4">Belongs to the SKP1 family.</text>
</comment>